<name>A0A0D0B4U3_9AGAM</name>
<dbReference type="HOGENOM" id="CLU_2887336_0_0_1"/>
<reference evidence="1 2" key="1">
    <citation type="submission" date="2014-04" db="EMBL/GenBank/DDBJ databases">
        <authorList>
            <consortium name="DOE Joint Genome Institute"/>
            <person name="Kuo A."/>
            <person name="Ruytinx J."/>
            <person name="Rineau F."/>
            <person name="Colpaert J."/>
            <person name="Kohler A."/>
            <person name="Nagy L.G."/>
            <person name="Floudas D."/>
            <person name="Copeland A."/>
            <person name="Barry K.W."/>
            <person name="Cichocki N."/>
            <person name="Veneault-Fourrey C."/>
            <person name="LaButti K."/>
            <person name="Lindquist E.A."/>
            <person name="Lipzen A."/>
            <person name="Lundell T."/>
            <person name="Morin E."/>
            <person name="Murat C."/>
            <person name="Sun H."/>
            <person name="Tunlid A."/>
            <person name="Henrissat B."/>
            <person name="Grigoriev I.V."/>
            <person name="Hibbett D.S."/>
            <person name="Martin F."/>
            <person name="Nordberg H.P."/>
            <person name="Cantor M.N."/>
            <person name="Hua S.X."/>
        </authorList>
    </citation>
    <scope>NUCLEOTIDE SEQUENCE [LARGE SCALE GENOMIC DNA]</scope>
    <source>
        <strain evidence="1 2">UH-Slu-Lm8-n1</strain>
    </source>
</reference>
<accession>A0A0D0B4U3</accession>
<protein>
    <submittedName>
        <fullName evidence="1">Uncharacterized protein</fullName>
    </submittedName>
</protein>
<dbReference type="AlphaFoldDB" id="A0A0D0B4U3"/>
<evidence type="ECO:0000313" key="1">
    <source>
        <dbReference type="EMBL" id="KIK49061.1"/>
    </source>
</evidence>
<keyword evidence="2" id="KW-1185">Reference proteome</keyword>
<evidence type="ECO:0000313" key="2">
    <source>
        <dbReference type="Proteomes" id="UP000054485"/>
    </source>
</evidence>
<sequence>MNFSIVNTATILIKESRVEFTDEAMVCKFSSPLYSTANQTKHPPYGQSTLRRKAITTTMCSLQ</sequence>
<proteinExistence type="predicted"/>
<dbReference type="InParanoid" id="A0A0D0B4U3"/>
<dbReference type="EMBL" id="KN835134">
    <property type="protein sequence ID" value="KIK49061.1"/>
    <property type="molecule type" value="Genomic_DNA"/>
</dbReference>
<dbReference type="Proteomes" id="UP000054485">
    <property type="component" value="Unassembled WGS sequence"/>
</dbReference>
<gene>
    <name evidence="1" type="ORF">CY34DRAFT_797445</name>
</gene>
<reference evidence="2" key="2">
    <citation type="submission" date="2015-01" db="EMBL/GenBank/DDBJ databases">
        <title>Evolutionary Origins and Diversification of the Mycorrhizal Mutualists.</title>
        <authorList>
            <consortium name="DOE Joint Genome Institute"/>
            <consortium name="Mycorrhizal Genomics Consortium"/>
            <person name="Kohler A."/>
            <person name="Kuo A."/>
            <person name="Nagy L.G."/>
            <person name="Floudas D."/>
            <person name="Copeland A."/>
            <person name="Barry K.W."/>
            <person name="Cichocki N."/>
            <person name="Veneault-Fourrey C."/>
            <person name="LaButti K."/>
            <person name="Lindquist E.A."/>
            <person name="Lipzen A."/>
            <person name="Lundell T."/>
            <person name="Morin E."/>
            <person name="Murat C."/>
            <person name="Riley R."/>
            <person name="Ohm R."/>
            <person name="Sun H."/>
            <person name="Tunlid A."/>
            <person name="Henrissat B."/>
            <person name="Grigoriev I.V."/>
            <person name="Hibbett D.S."/>
            <person name="Martin F."/>
        </authorList>
    </citation>
    <scope>NUCLEOTIDE SEQUENCE [LARGE SCALE GENOMIC DNA]</scope>
    <source>
        <strain evidence="2">UH-Slu-Lm8-n1</strain>
    </source>
</reference>
<organism evidence="1 2">
    <name type="scientific">Suillus luteus UH-Slu-Lm8-n1</name>
    <dbReference type="NCBI Taxonomy" id="930992"/>
    <lineage>
        <taxon>Eukaryota</taxon>
        <taxon>Fungi</taxon>
        <taxon>Dikarya</taxon>
        <taxon>Basidiomycota</taxon>
        <taxon>Agaricomycotina</taxon>
        <taxon>Agaricomycetes</taxon>
        <taxon>Agaricomycetidae</taxon>
        <taxon>Boletales</taxon>
        <taxon>Suillineae</taxon>
        <taxon>Suillaceae</taxon>
        <taxon>Suillus</taxon>
    </lineage>
</organism>